<dbReference type="SUPFAM" id="SSF52540">
    <property type="entry name" value="P-loop containing nucleoside triphosphate hydrolases"/>
    <property type="match status" value="1"/>
</dbReference>
<evidence type="ECO:0000313" key="9">
    <source>
        <dbReference type="EMBL" id="MBC8572795.1"/>
    </source>
</evidence>
<dbReference type="NCBIfam" id="TIGR00031">
    <property type="entry name" value="UDP-GALP_mutase"/>
    <property type="match status" value="1"/>
</dbReference>
<dbReference type="PANTHER" id="PTHR21197">
    <property type="entry name" value="UDP-GALACTOPYRANOSE MUTASE"/>
    <property type="match status" value="1"/>
</dbReference>
<evidence type="ECO:0000256" key="2">
    <source>
        <dbReference type="ARBA" id="ARBA00009321"/>
    </source>
</evidence>
<comment type="similarity">
    <text evidence="2">Belongs to the UDP-galactopyranose/dTDP-fucopyranose mutase family.</text>
</comment>
<keyword evidence="3" id="KW-0285">Flavoprotein</keyword>
<dbReference type="SMART" id="SM00382">
    <property type="entry name" value="AAA"/>
    <property type="match status" value="1"/>
</dbReference>
<dbReference type="InterPro" id="IPR003593">
    <property type="entry name" value="AAA+_ATPase"/>
</dbReference>
<reference evidence="9 10" key="1">
    <citation type="submission" date="2020-08" db="EMBL/GenBank/DDBJ databases">
        <title>Genome public.</title>
        <authorList>
            <person name="Liu C."/>
            <person name="Sun Q."/>
        </authorList>
    </citation>
    <scope>NUCLEOTIDE SEQUENCE [LARGE SCALE GENOMIC DNA]</scope>
    <source>
        <strain evidence="9 10">NSJ-46</strain>
    </source>
</reference>
<organism evidence="9 10">
    <name type="scientific">Jingyaoa shaoxingensis</name>
    <dbReference type="NCBI Taxonomy" id="2763671"/>
    <lineage>
        <taxon>Bacteria</taxon>
        <taxon>Bacillati</taxon>
        <taxon>Bacillota</taxon>
        <taxon>Clostridia</taxon>
        <taxon>Lachnospirales</taxon>
        <taxon>Lachnospiraceae</taxon>
        <taxon>Jingyaoa</taxon>
    </lineage>
</organism>
<dbReference type="InterPro" id="IPR015899">
    <property type="entry name" value="UDP-GalPyranose_mutase_C"/>
</dbReference>
<evidence type="ECO:0000256" key="6">
    <source>
        <dbReference type="ARBA" id="ARBA00022840"/>
    </source>
</evidence>
<sequence>MSKYVVDADHVTIRFNLSNEKINNLKEYAIKLVKKELMFQEFLALDDVSLKVKKGEAWGLIGVNGSGKSTFLKAIAGILKPYKGTIKVRGNIAPMIELGAGFDGELTARENIYMNGTLLGHSKEFMDEHFDEIVEFANIKKFLDSPIKNYSSGMKARLGFAVATVDCPDVLIVDEALEVGDMNFRKKCRERMSELLEGGTTLLFVSHNIKTVREVCDHAIWLDKGKMKMSGEVAEVCDAYQEEQDRLDLERRQKKREKNFKKKGKVYDYLVVGSGLYGAVFAREMENAGKRCLVLEKRPHVGGNIYTEETDGIHVHKYGAHIFHTSDVAVWNYVKNYAPFNNFINSPIAVYKDELYNLPFNMNTFSKLWGVRTPAEAKAKIAEQIADLNITEPQNLEEQALSLVGTDVYEKLIKGYTEKQWGRDCKDLPAFIIKRLPLRFTYNNNYFNDKYQGIPVGGYTQIIENLLDGIDVKTNTDFFKYKKKYKNFKKVVFTGMIDEYFDYKLGHLEYRTVRFETERVEEESYQGNAVVNYTDREVPYTRIIEHKYFEPEKEAAQPKEYTIISKEYSTEWKPGMEPYYPVNDEKNSKLYEAYQELAGKEKNVIFGGRLGQYKYYDMDKVIAAALAEAKKELKK</sequence>
<dbReference type="InterPro" id="IPR003439">
    <property type="entry name" value="ABC_transporter-like_ATP-bd"/>
</dbReference>
<dbReference type="Pfam" id="PF00005">
    <property type="entry name" value="ABC_tran"/>
    <property type="match status" value="1"/>
</dbReference>
<dbReference type="SUPFAM" id="SSF54373">
    <property type="entry name" value="FAD-linked reductases, C-terminal domain"/>
    <property type="match status" value="1"/>
</dbReference>
<gene>
    <name evidence="9" type="primary">glf</name>
    <name evidence="9" type="ORF">H8716_06800</name>
</gene>
<comment type="caution">
    <text evidence="9">The sequence shown here is derived from an EMBL/GenBank/DDBJ whole genome shotgun (WGS) entry which is preliminary data.</text>
</comment>
<evidence type="ECO:0000256" key="5">
    <source>
        <dbReference type="ARBA" id="ARBA00022827"/>
    </source>
</evidence>
<dbReference type="SUPFAM" id="SSF51971">
    <property type="entry name" value="Nucleotide-binding domain"/>
    <property type="match status" value="1"/>
</dbReference>
<dbReference type="Gene3D" id="3.40.50.720">
    <property type="entry name" value="NAD(P)-binding Rossmann-like Domain"/>
    <property type="match status" value="3"/>
</dbReference>
<dbReference type="InterPro" id="IPR004379">
    <property type="entry name" value="UDP-GALP_mutase"/>
</dbReference>
<protein>
    <submittedName>
        <fullName evidence="9">UDP-galactopyranose mutase</fullName>
        <ecNumber evidence="9">5.4.99.9</ecNumber>
    </submittedName>
</protein>
<accession>A0ABR7N8R4</accession>
<evidence type="ECO:0000313" key="10">
    <source>
        <dbReference type="Proteomes" id="UP000657421"/>
    </source>
</evidence>
<name>A0ABR7N8R4_9FIRM</name>
<keyword evidence="10" id="KW-1185">Reference proteome</keyword>
<dbReference type="CDD" id="cd03220">
    <property type="entry name" value="ABC_KpsT_Wzt"/>
    <property type="match status" value="1"/>
</dbReference>
<dbReference type="Pfam" id="PF03275">
    <property type="entry name" value="GLF"/>
    <property type="match status" value="1"/>
</dbReference>
<keyword evidence="7 9" id="KW-0413">Isomerase</keyword>
<feature type="domain" description="ABC transporter" evidence="8">
    <location>
        <begin position="30"/>
        <end position="249"/>
    </location>
</feature>
<dbReference type="Pfam" id="PF13450">
    <property type="entry name" value="NAD_binding_8"/>
    <property type="match status" value="1"/>
</dbReference>
<dbReference type="PROSITE" id="PS00211">
    <property type="entry name" value="ABC_TRANSPORTER_1"/>
    <property type="match status" value="1"/>
</dbReference>
<keyword evidence="4" id="KW-0547">Nucleotide-binding</keyword>
<dbReference type="Gene3D" id="3.40.50.300">
    <property type="entry name" value="P-loop containing nucleotide triphosphate hydrolases"/>
    <property type="match status" value="1"/>
</dbReference>
<dbReference type="EC" id="5.4.99.9" evidence="9"/>
<dbReference type="InterPro" id="IPR027417">
    <property type="entry name" value="P-loop_NTPase"/>
</dbReference>
<comment type="cofactor">
    <cofactor evidence="1">
        <name>FAD</name>
        <dbReference type="ChEBI" id="CHEBI:57692"/>
    </cofactor>
</comment>
<evidence type="ECO:0000256" key="3">
    <source>
        <dbReference type="ARBA" id="ARBA00022630"/>
    </source>
</evidence>
<keyword evidence="5" id="KW-0274">FAD</keyword>
<dbReference type="PROSITE" id="PS50893">
    <property type="entry name" value="ABC_TRANSPORTER_2"/>
    <property type="match status" value="1"/>
</dbReference>
<evidence type="ECO:0000256" key="7">
    <source>
        <dbReference type="ARBA" id="ARBA00023235"/>
    </source>
</evidence>
<dbReference type="GO" id="GO:0008767">
    <property type="term" value="F:UDP-galactopyranose mutase activity"/>
    <property type="evidence" value="ECO:0007669"/>
    <property type="project" value="UniProtKB-EC"/>
</dbReference>
<evidence type="ECO:0000259" key="8">
    <source>
        <dbReference type="PROSITE" id="PS50893"/>
    </source>
</evidence>
<dbReference type="Proteomes" id="UP000657421">
    <property type="component" value="Unassembled WGS sequence"/>
</dbReference>
<dbReference type="PANTHER" id="PTHR21197:SF0">
    <property type="entry name" value="UDP-GALACTOPYRANOSE MUTASE"/>
    <property type="match status" value="1"/>
</dbReference>
<evidence type="ECO:0000256" key="1">
    <source>
        <dbReference type="ARBA" id="ARBA00001974"/>
    </source>
</evidence>
<evidence type="ECO:0000256" key="4">
    <source>
        <dbReference type="ARBA" id="ARBA00022741"/>
    </source>
</evidence>
<dbReference type="InterPro" id="IPR015860">
    <property type="entry name" value="ABC_transpr_TagH-like"/>
</dbReference>
<proteinExistence type="inferred from homology"/>
<keyword evidence="6" id="KW-0067">ATP-binding</keyword>
<dbReference type="EMBL" id="JACRSZ010000005">
    <property type="protein sequence ID" value="MBC8572795.1"/>
    <property type="molecule type" value="Genomic_DNA"/>
</dbReference>
<dbReference type="InterPro" id="IPR017871">
    <property type="entry name" value="ABC_transporter-like_CS"/>
</dbReference>